<dbReference type="PANTHER" id="PTHR47691">
    <property type="entry name" value="REGULATOR-RELATED"/>
    <property type="match status" value="1"/>
</dbReference>
<reference evidence="5" key="1">
    <citation type="journal article" date="2019" name="Int. J. Syst. Evol. Microbiol.">
        <title>The Global Catalogue of Microorganisms (GCM) 10K type strain sequencing project: providing services to taxonomists for standard genome sequencing and annotation.</title>
        <authorList>
            <consortium name="The Broad Institute Genomics Platform"/>
            <consortium name="The Broad Institute Genome Sequencing Center for Infectious Disease"/>
            <person name="Wu L."/>
            <person name="Ma J."/>
        </authorList>
    </citation>
    <scope>NUCLEOTIDE SEQUENCE [LARGE SCALE GENOMIC DNA]</scope>
    <source>
        <strain evidence="5">CGMCC 4.7645</strain>
    </source>
</reference>
<keyword evidence="4" id="KW-0547">Nucleotide-binding</keyword>
<protein>
    <submittedName>
        <fullName evidence="4">ATP-binding protein</fullName>
    </submittedName>
</protein>
<dbReference type="InterPro" id="IPR007111">
    <property type="entry name" value="NACHT_NTPase"/>
</dbReference>
<dbReference type="InterPro" id="IPR016032">
    <property type="entry name" value="Sig_transdc_resp-reg_C-effctor"/>
</dbReference>
<dbReference type="SUPFAM" id="SSF46894">
    <property type="entry name" value="C-terminal effector domain of the bipartite response regulators"/>
    <property type="match status" value="1"/>
</dbReference>
<dbReference type="SMART" id="SM00421">
    <property type="entry name" value="HTH_LUXR"/>
    <property type="match status" value="1"/>
</dbReference>
<dbReference type="Gene3D" id="3.40.50.300">
    <property type="entry name" value="P-loop containing nucleotide triphosphate hydrolases"/>
    <property type="match status" value="1"/>
</dbReference>
<keyword evidence="4" id="KW-0067">ATP-binding</keyword>
<evidence type="ECO:0000256" key="1">
    <source>
        <dbReference type="SAM" id="MobiDB-lite"/>
    </source>
</evidence>
<dbReference type="CDD" id="cd06170">
    <property type="entry name" value="LuxR_C_like"/>
    <property type="match status" value="1"/>
</dbReference>
<organism evidence="4 5">
    <name type="scientific">Amycolatopsis pigmentata</name>
    <dbReference type="NCBI Taxonomy" id="450801"/>
    <lineage>
        <taxon>Bacteria</taxon>
        <taxon>Bacillati</taxon>
        <taxon>Actinomycetota</taxon>
        <taxon>Actinomycetes</taxon>
        <taxon>Pseudonocardiales</taxon>
        <taxon>Pseudonocardiaceae</taxon>
        <taxon>Amycolatopsis</taxon>
    </lineage>
</organism>
<dbReference type="InterPro" id="IPR000792">
    <property type="entry name" value="Tscrpt_reg_LuxR_C"/>
</dbReference>
<dbReference type="InterPro" id="IPR058852">
    <property type="entry name" value="HTH_77"/>
</dbReference>
<dbReference type="PRINTS" id="PR00038">
    <property type="entry name" value="HTHLUXR"/>
</dbReference>
<dbReference type="Pfam" id="PF00196">
    <property type="entry name" value="GerE"/>
    <property type="match status" value="1"/>
</dbReference>
<dbReference type="Pfam" id="PF25872">
    <property type="entry name" value="HTH_77"/>
    <property type="match status" value="1"/>
</dbReference>
<evidence type="ECO:0000259" key="2">
    <source>
        <dbReference type="PROSITE" id="PS50043"/>
    </source>
</evidence>
<feature type="domain" description="NACHT" evidence="3">
    <location>
        <begin position="52"/>
        <end position="173"/>
    </location>
</feature>
<dbReference type="InterPro" id="IPR027417">
    <property type="entry name" value="P-loop_NTPase"/>
</dbReference>
<dbReference type="Proteomes" id="UP001597417">
    <property type="component" value="Unassembled WGS sequence"/>
</dbReference>
<sequence length="800" mass="86939">MRRSVPGRKPGVPAGVKGDHDDLRGSLPAESAGLVGRRSELADVRQALTRSRLVTLTGLGGVGKTRLAQGVAVSVRRAFPDGVWFVDLAFASDANPPVGDEVDLEPLATIVATELGVRTGAAESAVGHLIDYLLSRQLLLVLDNCEYAIPECSLLVDQLLRACPWLRVLATSREPLSIGGETTCLVAPLSVPDPGQCPDLAEMKSCDSVTLFCERAEAAQPGFRLTEDNRLAVAGVCARVDGLPLAIELAAAWVGTLTPDRILGNLDDRFALLAHGTRPVPARQHTLRACVDWSHDLCTEGERLLWRRLSVFAGGCELDAIEGICAGEELAGPGLLDAVGGLVSRSILVRDDQHGVARYRMLETIRDYGEQRLRAAGEYEVLRRRHRDWFERLAVRARTAWVSEREGHTLNQLRRVHPNIRAAIEYSLTEPGEAGHALRMLVALPWLTWWGLGLFNDGRRWLRSALARAGAPTAVRAQALALGASMALMQADATTQLEQAEEIARQLNDRATLACVDYVRGVRALYANDLSAAEDYFSRAQASLSEKREPDLQLRVLLMRSLTAALSGDPRLASACRAEIEAITGHGHAYYQILGVSAMAKWAMGNVAAAVDHAKTYLRFSRDQHIGDRFAIAWVVEILAWASAAERGYRRAGILLGAAETLVTEAATSFEHHRALAGFHRECVSRVRESLGEAAFTDALREGNDLSYEDILGYALGKDRHQRTSPPGATTTGLTRREREVADLIARGASNKEIASTLVIAQRTAQGHVENIMTKLGFGSRAQIAAWVTAQQPADDTPVR</sequence>
<evidence type="ECO:0000259" key="3">
    <source>
        <dbReference type="PROSITE" id="PS50837"/>
    </source>
</evidence>
<gene>
    <name evidence="4" type="ORF">ACFSXZ_07460</name>
</gene>
<dbReference type="PANTHER" id="PTHR47691:SF3">
    <property type="entry name" value="HTH-TYPE TRANSCRIPTIONAL REGULATOR RV0890C-RELATED"/>
    <property type="match status" value="1"/>
</dbReference>
<evidence type="ECO:0000313" key="5">
    <source>
        <dbReference type="Proteomes" id="UP001597417"/>
    </source>
</evidence>
<proteinExistence type="predicted"/>
<dbReference type="PROSITE" id="PS50837">
    <property type="entry name" value="NACHT"/>
    <property type="match status" value="1"/>
</dbReference>
<feature type="domain" description="HTH luxR-type" evidence="2">
    <location>
        <begin position="727"/>
        <end position="792"/>
    </location>
</feature>
<dbReference type="GO" id="GO:0005524">
    <property type="term" value="F:ATP binding"/>
    <property type="evidence" value="ECO:0007669"/>
    <property type="project" value="UniProtKB-KW"/>
</dbReference>
<evidence type="ECO:0000313" key="4">
    <source>
        <dbReference type="EMBL" id="MFD2416161.1"/>
    </source>
</evidence>
<name>A0ABW5FMQ6_9PSEU</name>
<dbReference type="RefSeq" id="WP_378262619.1">
    <property type="nucleotide sequence ID" value="NZ_JBHUKR010000004.1"/>
</dbReference>
<comment type="caution">
    <text evidence="4">The sequence shown here is derived from an EMBL/GenBank/DDBJ whole genome shotgun (WGS) entry which is preliminary data.</text>
</comment>
<dbReference type="InterPro" id="IPR036388">
    <property type="entry name" value="WH-like_DNA-bd_sf"/>
</dbReference>
<dbReference type="EMBL" id="JBHUKR010000004">
    <property type="protein sequence ID" value="MFD2416161.1"/>
    <property type="molecule type" value="Genomic_DNA"/>
</dbReference>
<feature type="region of interest" description="Disordered" evidence="1">
    <location>
        <begin position="1"/>
        <end position="29"/>
    </location>
</feature>
<dbReference type="SUPFAM" id="SSF52540">
    <property type="entry name" value="P-loop containing nucleoside triphosphate hydrolases"/>
    <property type="match status" value="1"/>
</dbReference>
<accession>A0ABW5FMQ6</accession>
<dbReference type="PROSITE" id="PS50043">
    <property type="entry name" value="HTH_LUXR_2"/>
    <property type="match status" value="1"/>
</dbReference>
<dbReference type="Gene3D" id="1.10.10.10">
    <property type="entry name" value="Winged helix-like DNA-binding domain superfamily/Winged helix DNA-binding domain"/>
    <property type="match status" value="1"/>
</dbReference>
<keyword evidence="5" id="KW-1185">Reference proteome</keyword>
<dbReference type="PRINTS" id="PR00364">
    <property type="entry name" value="DISEASERSIST"/>
</dbReference>